<dbReference type="SMART" id="SM00304">
    <property type="entry name" value="HAMP"/>
    <property type="match status" value="1"/>
</dbReference>
<keyword evidence="8" id="KW-0547">Nucleotide-binding</keyword>
<keyword evidence="11 14" id="KW-1133">Transmembrane helix</keyword>
<dbReference type="Proteomes" id="UP000503278">
    <property type="component" value="Chromosome"/>
</dbReference>
<dbReference type="Gene3D" id="6.10.340.10">
    <property type="match status" value="1"/>
</dbReference>
<dbReference type="EMBL" id="CP051682">
    <property type="protein sequence ID" value="QJD97055.1"/>
    <property type="molecule type" value="Genomic_DNA"/>
</dbReference>
<evidence type="ECO:0000256" key="3">
    <source>
        <dbReference type="ARBA" id="ARBA00012438"/>
    </source>
</evidence>
<keyword evidence="9" id="KW-0418">Kinase</keyword>
<dbReference type="EC" id="2.7.13.3" evidence="3"/>
<sequence>MKIKNRLALNFTLISSGAMLLMLVGLYLSFYSFVKLDFYDRLSDRAKTAAQLYLKADEISSDSLDRLQERYLQRLPQEVIRIYDERNAAKFIKDNQQYWSSSTINQVRKNKYIQFTDGQEQVVGMYYHDDKGKFVILASAYDAEGAYRMSRLTITMMLTFLFTNIILFVTGRWFAQRSLAPVNDVVKQMQLITASNLHLRVNEGNSKDEISQLARNFNRLLEHLQNAFELQQTFVANASHELRTPVTSITGEVEIALNKPRSTEEYQQTLKSVLADSVRLTETISGLLELAKADMQYTQAQLSPVAIDDLIWELSDYWSHRLGKGLLSVQIIHLPEDQNKLLLPANKALLTIALNNIIGNAFKFSNNQPVVCSLYADDKQIKIDIQDKGIGIPDEDIRKVFTSFYRSPNGRGFQGSGIGLYVTQKIIQLFSGTIDIHSVPYSGTTFHIRFSH</sequence>
<proteinExistence type="predicted"/>
<dbReference type="InterPro" id="IPR003660">
    <property type="entry name" value="HAMP_dom"/>
</dbReference>
<dbReference type="SUPFAM" id="SSF47384">
    <property type="entry name" value="Homodimeric domain of signal transducing histidine kinase"/>
    <property type="match status" value="1"/>
</dbReference>
<dbReference type="RefSeq" id="WP_169608902.1">
    <property type="nucleotide sequence ID" value="NZ_CP051682.1"/>
</dbReference>
<accession>A0A7L5E1K6</accession>
<dbReference type="CDD" id="cd00082">
    <property type="entry name" value="HisKA"/>
    <property type="match status" value="1"/>
</dbReference>
<dbReference type="InterPro" id="IPR050398">
    <property type="entry name" value="HssS/ArlS-like"/>
</dbReference>
<dbReference type="Pfam" id="PF00512">
    <property type="entry name" value="HisKA"/>
    <property type="match status" value="1"/>
</dbReference>
<dbReference type="Pfam" id="PF00672">
    <property type="entry name" value="HAMP"/>
    <property type="match status" value="1"/>
</dbReference>
<dbReference type="PROSITE" id="PS50109">
    <property type="entry name" value="HIS_KIN"/>
    <property type="match status" value="1"/>
</dbReference>
<dbReference type="GO" id="GO:0005886">
    <property type="term" value="C:plasma membrane"/>
    <property type="evidence" value="ECO:0007669"/>
    <property type="project" value="UniProtKB-SubCell"/>
</dbReference>
<name>A0A7L5E1K6_9SPHI</name>
<evidence type="ECO:0000256" key="10">
    <source>
        <dbReference type="ARBA" id="ARBA00022840"/>
    </source>
</evidence>
<dbReference type="FunFam" id="1.10.287.130:FF:000001">
    <property type="entry name" value="Two-component sensor histidine kinase"/>
    <property type="match status" value="1"/>
</dbReference>
<organism evidence="17 18">
    <name type="scientific">Mucilaginibacter robiniae</name>
    <dbReference type="NCBI Taxonomy" id="2728022"/>
    <lineage>
        <taxon>Bacteria</taxon>
        <taxon>Pseudomonadati</taxon>
        <taxon>Bacteroidota</taxon>
        <taxon>Sphingobacteriia</taxon>
        <taxon>Sphingobacteriales</taxon>
        <taxon>Sphingobacteriaceae</taxon>
        <taxon>Mucilaginibacter</taxon>
    </lineage>
</organism>
<evidence type="ECO:0000256" key="2">
    <source>
        <dbReference type="ARBA" id="ARBA00004651"/>
    </source>
</evidence>
<keyword evidence="7 14" id="KW-0812">Transmembrane</keyword>
<feature type="domain" description="Histidine kinase" evidence="15">
    <location>
        <begin position="237"/>
        <end position="452"/>
    </location>
</feature>
<evidence type="ECO:0000256" key="14">
    <source>
        <dbReference type="SAM" id="Phobius"/>
    </source>
</evidence>
<evidence type="ECO:0000256" key="5">
    <source>
        <dbReference type="ARBA" id="ARBA00022553"/>
    </source>
</evidence>
<dbReference type="PRINTS" id="PR00344">
    <property type="entry name" value="BCTRLSENSOR"/>
</dbReference>
<evidence type="ECO:0000256" key="4">
    <source>
        <dbReference type="ARBA" id="ARBA00022475"/>
    </source>
</evidence>
<keyword evidence="5" id="KW-0597">Phosphoprotein</keyword>
<evidence type="ECO:0000259" key="16">
    <source>
        <dbReference type="PROSITE" id="PS50885"/>
    </source>
</evidence>
<keyword evidence="12" id="KW-0902">Two-component regulatory system</keyword>
<evidence type="ECO:0000256" key="6">
    <source>
        <dbReference type="ARBA" id="ARBA00022679"/>
    </source>
</evidence>
<dbReference type="Pfam" id="PF02518">
    <property type="entry name" value="HATPase_c"/>
    <property type="match status" value="1"/>
</dbReference>
<dbReference type="InterPro" id="IPR003661">
    <property type="entry name" value="HisK_dim/P_dom"/>
</dbReference>
<dbReference type="PANTHER" id="PTHR45528">
    <property type="entry name" value="SENSOR HISTIDINE KINASE CPXA"/>
    <property type="match status" value="1"/>
</dbReference>
<dbReference type="PANTHER" id="PTHR45528:SF1">
    <property type="entry name" value="SENSOR HISTIDINE KINASE CPXA"/>
    <property type="match status" value="1"/>
</dbReference>
<dbReference type="KEGG" id="mrob:HH214_14850"/>
<keyword evidence="4" id="KW-1003">Cell membrane</keyword>
<dbReference type="GO" id="GO:0000155">
    <property type="term" value="F:phosphorelay sensor kinase activity"/>
    <property type="evidence" value="ECO:0007669"/>
    <property type="project" value="InterPro"/>
</dbReference>
<evidence type="ECO:0000313" key="17">
    <source>
        <dbReference type="EMBL" id="QJD97055.1"/>
    </source>
</evidence>
<evidence type="ECO:0000256" key="1">
    <source>
        <dbReference type="ARBA" id="ARBA00000085"/>
    </source>
</evidence>
<keyword evidence="10" id="KW-0067">ATP-binding</keyword>
<dbReference type="CDD" id="cd00075">
    <property type="entry name" value="HATPase"/>
    <property type="match status" value="1"/>
</dbReference>
<evidence type="ECO:0000256" key="13">
    <source>
        <dbReference type="ARBA" id="ARBA00023136"/>
    </source>
</evidence>
<dbReference type="CDD" id="cd06225">
    <property type="entry name" value="HAMP"/>
    <property type="match status" value="1"/>
</dbReference>
<comment type="subcellular location">
    <subcellularLocation>
        <location evidence="2">Cell membrane</location>
        <topology evidence="2">Multi-pass membrane protein</topology>
    </subcellularLocation>
</comment>
<evidence type="ECO:0000256" key="12">
    <source>
        <dbReference type="ARBA" id="ARBA00023012"/>
    </source>
</evidence>
<feature type="domain" description="HAMP" evidence="16">
    <location>
        <begin position="176"/>
        <end position="229"/>
    </location>
</feature>
<gene>
    <name evidence="17" type="ORF">HH214_14850</name>
</gene>
<keyword evidence="6" id="KW-0808">Transferase</keyword>
<dbReference type="SMART" id="SM00388">
    <property type="entry name" value="HisKA"/>
    <property type="match status" value="1"/>
</dbReference>
<evidence type="ECO:0000256" key="9">
    <source>
        <dbReference type="ARBA" id="ARBA00022777"/>
    </source>
</evidence>
<keyword evidence="18" id="KW-1185">Reference proteome</keyword>
<dbReference type="InterPro" id="IPR005467">
    <property type="entry name" value="His_kinase_dom"/>
</dbReference>
<evidence type="ECO:0000259" key="15">
    <source>
        <dbReference type="PROSITE" id="PS50109"/>
    </source>
</evidence>
<dbReference type="Gene3D" id="3.30.565.10">
    <property type="entry name" value="Histidine kinase-like ATPase, C-terminal domain"/>
    <property type="match status" value="1"/>
</dbReference>
<dbReference type="SMART" id="SM00387">
    <property type="entry name" value="HATPase_c"/>
    <property type="match status" value="1"/>
</dbReference>
<dbReference type="Gene3D" id="1.10.287.130">
    <property type="match status" value="1"/>
</dbReference>
<feature type="transmembrane region" description="Helical" evidence="14">
    <location>
        <begin position="7"/>
        <end position="30"/>
    </location>
</feature>
<dbReference type="GO" id="GO:0005524">
    <property type="term" value="F:ATP binding"/>
    <property type="evidence" value="ECO:0007669"/>
    <property type="project" value="UniProtKB-KW"/>
</dbReference>
<dbReference type="InterPro" id="IPR004358">
    <property type="entry name" value="Sig_transdc_His_kin-like_C"/>
</dbReference>
<dbReference type="SUPFAM" id="SSF55874">
    <property type="entry name" value="ATPase domain of HSP90 chaperone/DNA topoisomerase II/histidine kinase"/>
    <property type="match status" value="1"/>
</dbReference>
<feature type="transmembrane region" description="Helical" evidence="14">
    <location>
        <begin position="154"/>
        <end position="175"/>
    </location>
</feature>
<dbReference type="InterPro" id="IPR036890">
    <property type="entry name" value="HATPase_C_sf"/>
</dbReference>
<evidence type="ECO:0000256" key="7">
    <source>
        <dbReference type="ARBA" id="ARBA00022692"/>
    </source>
</evidence>
<evidence type="ECO:0000256" key="8">
    <source>
        <dbReference type="ARBA" id="ARBA00022741"/>
    </source>
</evidence>
<dbReference type="InterPro" id="IPR036097">
    <property type="entry name" value="HisK_dim/P_sf"/>
</dbReference>
<dbReference type="SUPFAM" id="SSF158472">
    <property type="entry name" value="HAMP domain-like"/>
    <property type="match status" value="1"/>
</dbReference>
<dbReference type="AlphaFoldDB" id="A0A7L5E1K6"/>
<comment type="catalytic activity">
    <reaction evidence="1">
        <text>ATP + protein L-histidine = ADP + protein N-phospho-L-histidine.</text>
        <dbReference type="EC" id="2.7.13.3"/>
    </reaction>
</comment>
<evidence type="ECO:0000313" key="18">
    <source>
        <dbReference type="Proteomes" id="UP000503278"/>
    </source>
</evidence>
<evidence type="ECO:0000256" key="11">
    <source>
        <dbReference type="ARBA" id="ARBA00022989"/>
    </source>
</evidence>
<reference evidence="17 18" key="1">
    <citation type="submission" date="2020-04" db="EMBL/GenBank/DDBJ databases">
        <title>Genome sequencing of novel species.</title>
        <authorList>
            <person name="Heo J."/>
            <person name="Kim S.-J."/>
            <person name="Kim J.-S."/>
            <person name="Hong S.-B."/>
            <person name="Kwon S.-W."/>
        </authorList>
    </citation>
    <scope>NUCLEOTIDE SEQUENCE [LARGE SCALE GENOMIC DNA]</scope>
    <source>
        <strain evidence="17 18">F39-2</strain>
    </source>
</reference>
<dbReference type="PROSITE" id="PS50885">
    <property type="entry name" value="HAMP"/>
    <property type="match status" value="1"/>
</dbReference>
<protein>
    <recommendedName>
        <fullName evidence="3">histidine kinase</fullName>
        <ecNumber evidence="3">2.7.13.3</ecNumber>
    </recommendedName>
</protein>
<keyword evidence="13 14" id="KW-0472">Membrane</keyword>
<dbReference type="InterPro" id="IPR003594">
    <property type="entry name" value="HATPase_dom"/>
</dbReference>